<dbReference type="EMBL" id="JASBWV010000054">
    <property type="protein sequence ID" value="KAJ9114789.1"/>
    <property type="molecule type" value="Genomic_DNA"/>
</dbReference>
<dbReference type="Proteomes" id="UP001234202">
    <property type="component" value="Unassembled WGS sequence"/>
</dbReference>
<accession>A0ACC2WSN7</accession>
<evidence type="ECO:0000313" key="1">
    <source>
        <dbReference type="EMBL" id="KAJ9114789.1"/>
    </source>
</evidence>
<evidence type="ECO:0000313" key="2">
    <source>
        <dbReference type="Proteomes" id="UP001234202"/>
    </source>
</evidence>
<organism evidence="1 2">
    <name type="scientific">Naganishia onofrii</name>
    <dbReference type="NCBI Taxonomy" id="1851511"/>
    <lineage>
        <taxon>Eukaryota</taxon>
        <taxon>Fungi</taxon>
        <taxon>Dikarya</taxon>
        <taxon>Basidiomycota</taxon>
        <taxon>Agaricomycotina</taxon>
        <taxon>Tremellomycetes</taxon>
        <taxon>Filobasidiales</taxon>
        <taxon>Filobasidiaceae</taxon>
        <taxon>Naganishia</taxon>
    </lineage>
</organism>
<name>A0ACC2WSN7_9TREE</name>
<proteinExistence type="predicted"/>
<reference evidence="1" key="1">
    <citation type="submission" date="2023-04" db="EMBL/GenBank/DDBJ databases">
        <title>Draft Genome sequencing of Naganishia species isolated from polar environments using Oxford Nanopore Technology.</title>
        <authorList>
            <person name="Leo P."/>
            <person name="Venkateswaran K."/>
        </authorList>
    </citation>
    <scope>NUCLEOTIDE SEQUENCE</scope>
    <source>
        <strain evidence="1">DBVPG 5303</strain>
    </source>
</reference>
<comment type="caution">
    <text evidence="1">The sequence shown here is derived from an EMBL/GenBank/DDBJ whole genome shotgun (WGS) entry which is preliminary data.</text>
</comment>
<protein>
    <submittedName>
        <fullName evidence="1">Uncharacterized protein</fullName>
    </submittedName>
</protein>
<gene>
    <name evidence="1" type="ORF">QFC24_007113</name>
</gene>
<keyword evidence="2" id="KW-1185">Reference proteome</keyword>
<sequence>MSSSPTSGNDQPTSGPADLEDNTISASAGEEYSPFRPHYDDVDGDFWNFISPEAVQEGRLCPSANVNVVNVDPFDFNVPELDGDNDAPSPFHFDAGTPPEWVVPHSPGFLTWYQKELGMGNLDNVILSDAFCATPPLDQSRAPFQDQAPLDVPTLLRLLEQARAAEALDKGNDTAGPSSVSLDDYHVPVPVEQIPSPAATIDPRLLFDKAPPLDGDGDDQPHTTTILLDNRDLNDVSTLLDVDTQFGDDYDTVTATTDGDDDEDITSDDVIRHFWSRDGDLRYWVMVGGTRLHLTAEQLDDQVYGARVALWTYWQQRQPGDIDVDCIIRHLRRMGHAGFFREMLWHLLPSRMRRMLYKLRKEGKLDLFFF</sequence>